<comment type="similarity">
    <text evidence="2">Belongs to the TatC family.</text>
</comment>
<gene>
    <name evidence="7" type="primary">ymf16</name>
</gene>
<protein>
    <submittedName>
        <fullName evidence="7">SecY-independent transporter protein</fullName>
    </submittedName>
</protein>
<dbReference type="GO" id="GO:0009977">
    <property type="term" value="F:proton motive force dependent protein transmembrane transporter activity"/>
    <property type="evidence" value="ECO:0007669"/>
    <property type="project" value="TreeGrafter"/>
</dbReference>
<evidence type="ECO:0000313" key="7">
    <source>
        <dbReference type="EMBL" id="AFC17792.1"/>
    </source>
</evidence>
<accession>J3RR25</accession>
<dbReference type="PANTHER" id="PTHR30371:SF0">
    <property type="entry name" value="SEC-INDEPENDENT PROTEIN TRANSLOCASE PROTEIN TATC, CHLOROPLASTIC-RELATED"/>
    <property type="match status" value="1"/>
</dbReference>
<feature type="transmembrane region" description="Helical" evidence="6">
    <location>
        <begin position="53"/>
        <end position="78"/>
    </location>
</feature>
<keyword evidence="7" id="KW-0496">Mitochondrion</keyword>
<dbReference type="AlphaFoldDB" id="J3RR25"/>
<proteinExistence type="inferred from homology"/>
<evidence type="ECO:0000256" key="6">
    <source>
        <dbReference type="SAM" id="Phobius"/>
    </source>
</evidence>
<feature type="transmembrane region" description="Helical" evidence="6">
    <location>
        <begin position="216"/>
        <end position="240"/>
    </location>
</feature>
<dbReference type="EMBL" id="JQ388471">
    <property type="protein sequence ID" value="AFC17792.1"/>
    <property type="molecule type" value="Genomic_DNA"/>
</dbReference>
<dbReference type="InterPro" id="IPR002033">
    <property type="entry name" value="TatC"/>
</dbReference>
<dbReference type="PANTHER" id="PTHR30371">
    <property type="entry name" value="SEC-INDEPENDENT PROTEIN TRANSLOCASE PROTEIN TATC"/>
    <property type="match status" value="1"/>
</dbReference>
<name>J3RR25_PORUM</name>
<comment type="subcellular location">
    <subcellularLocation>
        <location evidence="1">Membrane</location>
        <topology evidence="1">Multi-pass membrane protein</topology>
    </subcellularLocation>
</comment>
<dbReference type="GeneID" id="13540076"/>
<feature type="transmembrane region" description="Helical" evidence="6">
    <location>
        <begin position="194"/>
        <end position="210"/>
    </location>
</feature>
<keyword evidence="5 6" id="KW-0472">Membrane</keyword>
<dbReference type="GO" id="GO:0043953">
    <property type="term" value="P:protein transport by the Tat complex"/>
    <property type="evidence" value="ECO:0007669"/>
    <property type="project" value="TreeGrafter"/>
</dbReference>
<evidence type="ECO:0000256" key="3">
    <source>
        <dbReference type="ARBA" id="ARBA00022692"/>
    </source>
</evidence>
<dbReference type="Pfam" id="PF00902">
    <property type="entry name" value="TatC"/>
    <property type="match status" value="1"/>
</dbReference>
<feature type="transmembrane region" description="Helical" evidence="6">
    <location>
        <begin position="98"/>
        <end position="123"/>
    </location>
</feature>
<feature type="transmembrane region" description="Helical" evidence="6">
    <location>
        <begin position="12"/>
        <end position="33"/>
    </location>
</feature>
<evidence type="ECO:0000256" key="4">
    <source>
        <dbReference type="ARBA" id="ARBA00022989"/>
    </source>
</evidence>
<evidence type="ECO:0000256" key="2">
    <source>
        <dbReference type="ARBA" id="ARBA00008882"/>
    </source>
</evidence>
<dbReference type="GO" id="GO:0033281">
    <property type="term" value="C:TAT protein transport complex"/>
    <property type="evidence" value="ECO:0007669"/>
    <property type="project" value="TreeGrafter"/>
</dbReference>
<reference evidence="7" key="1">
    <citation type="journal article" date="2012" name="Mol. Phylogenet. Evol.">
        <title>Relative rates of evolution among the three genetic compartments of the red alga Porphyra differ from those of green plants and do not correlate with genome architecture.</title>
        <authorList>
            <person name="Smith D.R."/>
            <person name="Hua J."/>
            <person name="Lee R.W."/>
            <person name="Keeling P.J."/>
        </authorList>
    </citation>
    <scope>NUCLEOTIDE SEQUENCE</scope>
</reference>
<dbReference type="GO" id="GO:0065002">
    <property type="term" value="P:intracellular protein transmembrane transport"/>
    <property type="evidence" value="ECO:0007669"/>
    <property type="project" value="TreeGrafter"/>
</dbReference>
<keyword evidence="4 6" id="KW-1133">Transmembrane helix</keyword>
<sequence>MTLPLQLHFKELRFRTSYLLFSYLLSLLIMLKYNESIFFLETYALIYLDKKRFIATHITEVFFTSIYAGVSLSGAINFPYAYYHCRNFLVPSWYKSQVWFLSILVVPSSVLFFFCMFICYFSILPSFFHFLNNWKVALNYALEIQLEARIEIYTYWTLQTAYFLSNTTFIFFTKLLHSYLLDNMITLHVQARKFKKYFLVFLCLFTSFIVPPESFLQIVFVIVLASLVEVLFLVTCVFFAKNNV</sequence>
<dbReference type="RefSeq" id="YP_006665889.1">
    <property type="nucleotide sequence ID" value="NC_018544.1"/>
</dbReference>
<evidence type="ECO:0000256" key="1">
    <source>
        <dbReference type="ARBA" id="ARBA00004141"/>
    </source>
</evidence>
<evidence type="ECO:0000256" key="5">
    <source>
        <dbReference type="ARBA" id="ARBA00023136"/>
    </source>
</evidence>
<keyword evidence="3 6" id="KW-0812">Transmembrane</keyword>
<dbReference type="PRINTS" id="PR01840">
    <property type="entry name" value="TATCFAMILY"/>
</dbReference>
<geneLocation type="mitochondrion" evidence="7"/>
<organism evidence="7">
    <name type="scientific">Porphyra umbilicalis</name>
    <name type="common">Purple laver</name>
    <name type="synonym">Red alga</name>
    <dbReference type="NCBI Taxonomy" id="2786"/>
    <lineage>
        <taxon>Eukaryota</taxon>
        <taxon>Rhodophyta</taxon>
        <taxon>Bangiophyceae</taxon>
        <taxon>Bangiales</taxon>
        <taxon>Bangiaceae</taxon>
        <taxon>Porphyra</taxon>
    </lineage>
</organism>